<dbReference type="Pfam" id="PF08402">
    <property type="entry name" value="TOBE_2"/>
    <property type="match status" value="1"/>
</dbReference>
<dbReference type="EC" id="7.6.2.11" evidence="8"/>
<reference evidence="10 11" key="1">
    <citation type="submission" date="2016-03" db="EMBL/GenBank/DDBJ databases">
        <title>Draft Genome Sequence of the Strain BR 10245 (Bradyrhizobium sp.) isolated from nodules of Centrolobium paraense.</title>
        <authorList>
            <person name="Simoes-Araujo J.L.Sr."/>
            <person name="Barauna A.C."/>
            <person name="Silva K."/>
            <person name="Zilli J.E."/>
        </authorList>
    </citation>
    <scope>NUCLEOTIDE SEQUENCE [LARGE SCALE GENOMIC DNA]</scope>
    <source>
        <strain evidence="10 11">BR 10245</strain>
    </source>
</reference>
<dbReference type="NCBIfam" id="TIGR01187">
    <property type="entry name" value="potA"/>
    <property type="match status" value="1"/>
</dbReference>
<proteinExistence type="inferred from homology"/>
<dbReference type="OrthoDB" id="9802264at2"/>
<dbReference type="PANTHER" id="PTHR42781">
    <property type="entry name" value="SPERMIDINE/PUTRESCINE IMPORT ATP-BINDING PROTEIN POTA"/>
    <property type="match status" value="1"/>
</dbReference>
<dbReference type="InterPro" id="IPR050093">
    <property type="entry name" value="ABC_SmlMolc_Importer"/>
</dbReference>
<dbReference type="GO" id="GO:0043190">
    <property type="term" value="C:ATP-binding cassette (ABC) transporter complex"/>
    <property type="evidence" value="ECO:0007669"/>
    <property type="project" value="InterPro"/>
</dbReference>
<dbReference type="STRING" id="1505087.AYJ54_14245"/>
<accession>A0A176YN22</accession>
<keyword evidence="1 8" id="KW-0813">Transport</keyword>
<keyword evidence="3 8" id="KW-0547">Nucleotide-binding</keyword>
<comment type="subunit">
    <text evidence="8">The complex is composed of two ATP-binding proteins (PotA), two transmembrane proteins (PotB and PotC) and a solute-binding protein (PotD).</text>
</comment>
<dbReference type="InterPro" id="IPR008995">
    <property type="entry name" value="Mo/tungstate-bd_C_term_dom"/>
</dbReference>
<dbReference type="Pfam" id="PF00005">
    <property type="entry name" value="ABC_tran"/>
    <property type="match status" value="1"/>
</dbReference>
<evidence type="ECO:0000256" key="4">
    <source>
        <dbReference type="ARBA" id="ARBA00022840"/>
    </source>
</evidence>
<dbReference type="SUPFAM" id="SSF52540">
    <property type="entry name" value="P-loop containing nucleoside triphosphate hydrolases"/>
    <property type="match status" value="1"/>
</dbReference>
<protein>
    <recommendedName>
        <fullName evidence="8">Spermidine/putrescine import ATP-binding protein PotA</fullName>
        <ecNumber evidence="8">7.6.2.11</ecNumber>
    </recommendedName>
</protein>
<keyword evidence="4 8" id="KW-0067">ATP-binding</keyword>
<evidence type="ECO:0000256" key="6">
    <source>
        <dbReference type="ARBA" id="ARBA00023136"/>
    </source>
</evidence>
<dbReference type="PROSITE" id="PS00211">
    <property type="entry name" value="ABC_TRANSPORTER_1"/>
    <property type="match status" value="1"/>
</dbReference>
<comment type="function">
    <text evidence="7">Involved in beta-(1--&gt;2)glucan export. Transmembrane domains (TMD) form a pore in the inner membrane and the ATP-binding domain (NBD) is responsible for energy generation.</text>
</comment>
<sequence>MYLEVESLEKRYGHLAPSVADLSFSLGQGELLGLLGPSGCGKTTTLRMISGLVQATSGKIKVGGQDVTRLPTYRRNMGVMFQSYALFPHMTIAENVAFGLQMRKIRKQDIAKRVASALAMVRLEGVADRKPRELSGGQQQRVALARALVVEPDILLLDEPLSNLDAKLRDNMRNEIREIQQRLRMTTVFVTHDQTEAMAICDRIVVMNRGKLEQIGTPLDIYERPATPMVAEFVGRINRLDGQWRNDGAIAVGDSLVRANASGGAGRVLIMIRPHRIDLEAAGEASVGSPEANVVVGTIRHINYVGDTLQYAVATAAGLLQVEKATSSATDPFQPGDSVTLRWKTRDTLTFSSEATG</sequence>
<comment type="function">
    <text evidence="8">Part of the ABC transporter complex PotABCD involved in spermidine/putrescine import. Responsible for energy coupling to the transport system.</text>
</comment>
<evidence type="ECO:0000256" key="1">
    <source>
        <dbReference type="ARBA" id="ARBA00022448"/>
    </source>
</evidence>
<dbReference type="Proteomes" id="UP000076959">
    <property type="component" value="Unassembled WGS sequence"/>
</dbReference>
<evidence type="ECO:0000256" key="2">
    <source>
        <dbReference type="ARBA" id="ARBA00022475"/>
    </source>
</evidence>
<comment type="caution">
    <text evidence="10">The sequence shown here is derived from an EMBL/GenBank/DDBJ whole genome shotgun (WGS) entry which is preliminary data.</text>
</comment>
<dbReference type="InterPro" id="IPR003593">
    <property type="entry name" value="AAA+_ATPase"/>
</dbReference>
<organism evidence="10 11">
    <name type="scientific">Bradyrhizobium centrolobii</name>
    <dbReference type="NCBI Taxonomy" id="1505087"/>
    <lineage>
        <taxon>Bacteria</taxon>
        <taxon>Pseudomonadati</taxon>
        <taxon>Pseudomonadota</taxon>
        <taxon>Alphaproteobacteria</taxon>
        <taxon>Hyphomicrobiales</taxon>
        <taxon>Nitrobacteraceae</taxon>
        <taxon>Bradyrhizobium</taxon>
    </lineage>
</organism>
<dbReference type="InterPro" id="IPR003439">
    <property type="entry name" value="ABC_transporter-like_ATP-bd"/>
</dbReference>
<dbReference type="PROSITE" id="PS50893">
    <property type="entry name" value="ABC_TRANSPORTER_2"/>
    <property type="match status" value="1"/>
</dbReference>
<dbReference type="SUPFAM" id="SSF50331">
    <property type="entry name" value="MOP-like"/>
    <property type="match status" value="1"/>
</dbReference>
<name>A0A176YN22_9BRAD</name>
<dbReference type="AlphaFoldDB" id="A0A176YN22"/>
<dbReference type="InterPro" id="IPR017871">
    <property type="entry name" value="ABC_transporter-like_CS"/>
</dbReference>
<evidence type="ECO:0000256" key="7">
    <source>
        <dbReference type="ARBA" id="ARBA00024722"/>
    </source>
</evidence>
<dbReference type="GO" id="GO:0015417">
    <property type="term" value="F:ABC-type polyamine transporter activity"/>
    <property type="evidence" value="ECO:0007669"/>
    <property type="project" value="UniProtKB-EC"/>
</dbReference>
<dbReference type="InterPro" id="IPR027417">
    <property type="entry name" value="P-loop_NTPase"/>
</dbReference>
<feature type="domain" description="ABC transporter" evidence="9">
    <location>
        <begin position="3"/>
        <end position="234"/>
    </location>
</feature>
<evidence type="ECO:0000256" key="5">
    <source>
        <dbReference type="ARBA" id="ARBA00022967"/>
    </source>
</evidence>
<evidence type="ECO:0000313" key="11">
    <source>
        <dbReference type="Proteomes" id="UP000076959"/>
    </source>
</evidence>
<dbReference type="EMBL" id="LUUB01000061">
    <property type="protein sequence ID" value="OAF08571.1"/>
    <property type="molecule type" value="Genomic_DNA"/>
</dbReference>
<comment type="catalytic activity">
    <reaction evidence="8">
        <text>ATP + H2O + polyamine-[polyamine-binding protein]Side 1 = ADP + phosphate + polyamineSide 2 + [polyamine-binding protein]Side 1.</text>
        <dbReference type="EC" id="7.6.2.11"/>
    </reaction>
</comment>
<dbReference type="GO" id="GO:0005524">
    <property type="term" value="F:ATP binding"/>
    <property type="evidence" value="ECO:0007669"/>
    <property type="project" value="UniProtKB-KW"/>
</dbReference>
<dbReference type="InterPro" id="IPR005893">
    <property type="entry name" value="PotA-like"/>
</dbReference>
<evidence type="ECO:0000313" key="10">
    <source>
        <dbReference type="EMBL" id="OAF08571.1"/>
    </source>
</evidence>
<evidence type="ECO:0000256" key="3">
    <source>
        <dbReference type="ARBA" id="ARBA00022741"/>
    </source>
</evidence>
<dbReference type="FunFam" id="3.40.50.300:FF:000425">
    <property type="entry name" value="Probable ABC transporter, ATP-binding subunit"/>
    <property type="match status" value="1"/>
</dbReference>
<gene>
    <name evidence="8" type="primary">potA</name>
    <name evidence="10" type="ORF">AYJ54_14245</name>
</gene>
<dbReference type="InterPro" id="IPR013611">
    <property type="entry name" value="Transp-assoc_OB_typ2"/>
</dbReference>
<evidence type="ECO:0000259" key="9">
    <source>
        <dbReference type="PROSITE" id="PS50893"/>
    </source>
</evidence>
<dbReference type="Gene3D" id="2.40.50.100">
    <property type="match status" value="1"/>
</dbReference>
<dbReference type="Gene3D" id="3.40.50.300">
    <property type="entry name" value="P-loop containing nucleotide triphosphate hydrolases"/>
    <property type="match status" value="1"/>
</dbReference>
<comment type="similarity">
    <text evidence="8">Belongs to the ABC transporter superfamily. Spermidine/putrescine importer (TC 3.A.1.11.1) family.</text>
</comment>
<dbReference type="GO" id="GO:0015697">
    <property type="term" value="P:quaternary ammonium group transport"/>
    <property type="evidence" value="ECO:0007669"/>
    <property type="project" value="UniProtKB-ARBA"/>
</dbReference>
<keyword evidence="11" id="KW-1185">Reference proteome</keyword>
<dbReference type="SMART" id="SM00382">
    <property type="entry name" value="AAA"/>
    <property type="match status" value="1"/>
</dbReference>
<keyword evidence="2 8" id="KW-1003">Cell membrane</keyword>
<keyword evidence="5 8" id="KW-1278">Translocase</keyword>
<dbReference type="PANTHER" id="PTHR42781:SF4">
    <property type="entry name" value="SPERMIDINE_PUTRESCINE IMPORT ATP-BINDING PROTEIN POTA"/>
    <property type="match status" value="1"/>
</dbReference>
<evidence type="ECO:0000256" key="8">
    <source>
        <dbReference type="RuleBase" id="RU364083"/>
    </source>
</evidence>
<keyword evidence="6 8" id="KW-0472">Membrane</keyword>
<dbReference type="GO" id="GO:0016887">
    <property type="term" value="F:ATP hydrolysis activity"/>
    <property type="evidence" value="ECO:0007669"/>
    <property type="project" value="InterPro"/>
</dbReference>